<dbReference type="Pfam" id="PF13581">
    <property type="entry name" value="HATPase_c_2"/>
    <property type="match status" value="1"/>
</dbReference>
<evidence type="ECO:0000256" key="2">
    <source>
        <dbReference type="SAM" id="MobiDB-lite"/>
    </source>
</evidence>
<keyword evidence="4" id="KW-0067">ATP-binding</keyword>
<keyword evidence="1" id="KW-0418">Kinase</keyword>
<keyword evidence="1" id="KW-0723">Serine/threonine-protein kinase</keyword>
<feature type="region of interest" description="Disordered" evidence="2">
    <location>
        <begin position="157"/>
        <end position="176"/>
    </location>
</feature>
<dbReference type="PANTHER" id="PTHR35526">
    <property type="entry name" value="ANTI-SIGMA-F FACTOR RSBW-RELATED"/>
    <property type="match status" value="1"/>
</dbReference>
<sequence>MTAPPAARRTLTAPTFTRRFSSTPLGARLARHVALKQLHAWGIRYGSEESERAAVVVAELAANAVTHGRVPGRDFELRLSLPTGSLRIEVTDTRAERLPPRPGAVPLAHPLAEDGRGLTLVDAFADRWEVQDRVPPGKTVLVEIDLPRWLSLVKRIPERRPPKRRGTGGAARTYTS</sequence>
<accession>A0A927L065</accession>
<dbReference type="AlphaFoldDB" id="A0A927L065"/>
<keyword evidence="1" id="KW-0808">Transferase</keyword>
<gene>
    <name evidence="4" type="ORF">IHE70_08330</name>
</gene>
<dbReference type="GO" id="GO:0005524">
    <property type="term" value="F:ATP binding"/>
    <property type="evidence" value="ECO:0007669"/>
    <property type="project" value="UniProtKB-KW"/>
</dbReference>
<name>A0A927L065_9ACTN</name>
<keyword evidence="4" id="KW-0547">Nucleotide-binding</keyword>
<proteinExistence type="predicted"/>
<dbReference type="EMBL" id="JACYXT010000003">
    <property type="protein sequence ID" value="MBD9723250.1"/>
    <property type="molecule type" value="Genomic_DNA"/>
</dbReference>
<evidence type="ECO:0000313" key="4">
    <source>
        <dbReference type="EMBL" id="MBD9723250.1"/>
    </source>
</evidence>
<evidence type="ECO:0000313" key="5">
    <source>
        <dbReference type="Proteomes" id="UP000661025"/>
    </source>
</evidence>
<dbReference type="InterPro" id="IPR003594">
    <property type="entry name" value="HATPase_dom"/>
</dbReference>
<protein>
    <submittedName>
        <fullName evidence="4">ATP-binding protein</fullName>
    </submittedName>
</protein>
<dbReference type="GeneID" id="79933537"/>
<dbReference type="SUPFAM" id="SSF55874">
    <property type="entry name" value="ATPase domain of HSP90 chaperone/DNA topoisomerase II/histidine kinase"/>
    <property type="match status" value="1"/>
</dbReference>
<comment type="caution">
    <text evidence="4">The sequence shown here is derived from an EMBL/GenBank/DDBJ whole genome shotgun (WGS) entry which is preliminary data.</text>
</comment>
<evidence type="ECO:0000259" key="3">
    <source>
        <dbReference type="Pfam" id="PF13581"/>
    </source>
</evidence>
<dbReference type="GO" id="GO:0004674">
    <property type="term" value="F:protein serine/threonine kinase activity"/>
    <property type="evidence" value="ECO:0007669"/>
    <property type="project" value="UniProtKB-KW"/>
</dbReference>
<reference evidence="4" key="1">
    <citation type="submission" date="2020-09" db="EMBL/GenBank/DDBJ databases">
        <title>Streptomyces canutascabiei sp. nov., which causes potato common scab and is distributed across the world.</title>
        <authorList>
            <person name="Nguyen H.P."/>
            <person name="Weisberg A.J."/>
            <person name="Chang J.H."/>
            <person name="Clarke C.R."/>
        </authorList>
    </citation>
    <scope>NUCLEOTIDE SEQUENCE</scope>
    <source>
        <strain evidence="4">ID-01-6.2a</strain>
    </source>
</reference>
<dbReference type="CDD" id="cd16936">
    <property type="entry name" value="HATPase_RsbW-like"/>
    <property type="match status" value="1"/>
</dbReference>
<dbReference type="RefSeq" id="WP_192333520.1">
    <property type="nucleotide sequence ID" value="NZ_CP119182.1"/>
</dbReference>
<dbReference type="PANTHER" id="PTHR35526:SF3">
    <property type="entry name" value="ANTI-SIGMA-F FACTOR RSBW"/>
    <property type="match status" value="1"/>
</dbReference>
<feature type="domain" description="Histidine kinase/HSP90-like ATPase" evidence="3">
    <location>
        <begin position="27"/>
        <end position="141"/>
    </location>
</feature>
<evidence type="ECO:0000256" key="1">
    <source>
        <dbReference type="ARBA" id="ARBA00022527"/>
    </source>
</evidence>
<dbReference type="InterPro" id="IPR050267">
    <property type="entry name" value="Anti-sigma-factor_SerPK"/>
</dbReference>
<dbReference type="InterPro" id="IPR036890">
    <property type="entry name" value="HATPase_C_sf"/>
</dbReference>
<organism evidence="4 5">
    <name type="scientific">Streptomyces caniscabiei</name>
    <dbReference type="NCBI Taxonomy" id="2746961"/>
    <lineage>
        <taxon>Bacteria</taxon>
        <taxon>Bacillati</taxon>
        <taxon>Actinomycetota</taxon>
        <taxon>Actinomycetes</taxon>
        <taxon>Kitasatosporales</taxon>
        <taxon>Streptomycetaceae</taxon>
        <taxon>Streptomyces</taxon>
    </lineage>
</organism>
<dbReference type="Gene3D" id="3.30.565.10">
    <property type="entry name" value="Histidine kinase-like ATPase, C-terminal domain"/>
    <property type="match status" value="1"/>
</dbReference>
<dbReference type="Proteomes" id="UP000661025">
    <property type="component" value="Unassembled WGS sequence"/>
</dbReference>